<protein>
    <recommendedName>
        <fullName evidence="9">Adenosylmethionine-8-amino-7-oxononanoate aminotransferase</fullName>
        <ecNumber evidence="9">2.6.1.62</ecNumber>
    </recommendedName>
    <alternativeName>
        <fullName evidence="9">7,8-diamino-pelargonic acid aminotransferase</fullName>
        <shortName evidence="9">DAPA AT</shortName>
        <shortName evidence="9">DAPA aminotransferase</shortName>
    </alternativeName>
    <alternativeName>
        <fullName evidence="9">7,8-diaminononanoate synthase</fullName>
        <shortName evidence="9">DANS</shortName>
    </alternativeName>
    <alternativeName>
        <fullName evidence="9">Diaminopelargonic acid synthase</fullName>
    </alternativeName>
</protein>
<keyword evidence="6 9" id="KW-0093">Biotin biosynthesis</keyword>
<evidence type="ECO:0000256" key="9">
    <source>
        <dbReference type="HAMAP-Rule" id="MF_00834"/>
    </source>
</evidence>
<dbReference type="Proteomes" id="UP000509742">
    <property type="component" value="Chromosome"/>
</dbReference>
<dbReference type="GO" id="GO:0009102">
    <property type="term" value="P:biotin biosynthetic process"/>
    <property type="evidence" value="ECO:0007669"/>
    <property type="project" value="UniProtKB-UniRule"/>
</dbReference>
<dbReference type="HAMAP" id="MF_00834">
    <property type="entry name" value="BioA"/>
    <property type="match status" value="1"/>
</dbReference>
<dbReference type="Gene3D" id="3.40.640.10">
    <property type="entry name" value="Type I PLP-dependent aspartate aminotransferase-like (Major domain)"/>
    <property type="match status" value="1"/>
</dbReference>
<evidence type="ECO:0000256" key="5">
    <source>
        <dbReference type="ARBA" id="ARBA00022691"/>
    </source>
</evidence>
<dbReference type="InterPro" id="IPR049704">
    <property type="entry name" value="Aminotrans_3_PPA_site"/>
</dbReference>
<sequence>MDIYNNAYWNALDLAHIWHPCSQMHDYKDLPLLPIKRAEGVYLYDFEDRCYLDGISSWWVNLFGHNHPYINAKLKEQIESFAHVLLAGLTHPPIITLSKRLCALSGFDKCFYTDNGSSCVEVALKMSYHSHLLKGEIRDKFLSLQNSYHGETLGVLSVGGVGLYKDTYSPLFCTHLQTPVPKNTEDIPKALQALERILDQHHTRISAFILEPLIQCAGCMHFYSADYVKEATRMCQERGIYVIFDEIAVGFGRTGSMFAFEQCGVKPDFLCLSKGISGGYLPLAVLLTTDSIYNQFYAPYANNQNFLHSHSYTGNALACACANATLDLFEKGGVVVKNQKLSLAIQAIMQEYLAGLKGVVNLRACGMVFAFELEGYTEDLRLSLAIFQKALQKGLLLRPLNNTIYFMPAYIITQEQVQKAMQAIREVVLELIQT</sequence>
<keyword evidence="9" id="KW-0963">Cytoplasm</keyword>
<evidence type="ECO:0000256" key="4">
    <source>
        <dbReference type="ARBA" id="ARBA00022679"/>
    </source>
</evidence>
<comment type="pathway">
    <text evidence="2 9">Cofactor biosynthesis; biotin biosynthesis; 7,8-diaminononanoate from 8-amino-7-oxononanoate (SAM route): step 1/1.</text>
</comment>
<dbReference type="GO" id="GO:0030170">
    <property type="term" value="F:pyridoxal phosphate binding"/>
    <property type="evidence" value="ECO:0007669"/>
    <property type="project" value="UniProtKB-UniRule"/>
</dbReference>
<evidence type="ECO:0000256" key="6">
    <source>
        <dbReference type="ARBA" id="ARBA00022756"/>
    </source>
</evidence>
<dbReference type="UniPathway" id="UPA00078">
    <property type="reaction ID" value="UER00160"/>
</dbReference>
<evidence type="ECO:0000256" key="8">
    <source>
        <dbReference type="ARBA" id="ARBA00048449"/>
    </source>
</evidence>
<comment type="cofactor">
    <cofactor evidence="1 9">
        <name>pyridoxal 5'-phosphate</name>
        <dbReference type="ChEBI" id="CHEBI:597326"/>
    </cofactor>
</comment>
<evidence type="ECO:0000256" key="7">
    <source>
        <dbReference type="ARBA" id="ARBA00022898"/>
    </source>
</evidence>
<evidence type="ECO:0000313" key="10">
    <source>
        <dbReference type="EMBL" id="BCD46215.1"/>
    </source>
</evidence>
<evidence type="ECO:0000256" key="1">
    <source>
        <dbReference type="ARBA" id="ARBA00001933"/>
    </source>
</evidence>
<gene>
    <name evidence="9 11" type="primary">bioA</name>
    <name evidence="10" type="ORF">NHP190020_12540</name>
    <name evidence="11" type="ORF">SNTW_11970</name>
</gene>
<dbReference type="InterPro" id="IPR005815">
    <property type="entry name" value="BioA"/>
</dbReference>
<accession>A0A6J4D0K3</accession>
<feature type="site" description="Participates in the substrate recognition with KAPA and in a stacking interaction with the adenine ring of SAM" evidence="9">
    <location>
        <position position="21"/>
    </location>
</feature>
<dbReference type="InterPro" id="IPR015424">
    <property type="entry name" value="PyrdxlP-dep_Trfase"/>
</dbReference>
<dbReference type="SUPFAM" id="SSF53383">
    <property type="entry name" value="PLP-dependent transferases"/>
    <property type="match status" value="1"/>
</dbReference>
<keyword evidence="4 9" id="KW-0808">Transferase</keyword>
<comment type="similarity">
    <text evidence="9">Belongs to the class-III pyridoxal-phosphate-dependent aminotransferase family. BioA subfamily.</text>
</comment>
<comment type="subcellular location">
    <subcellularLocation>
        <location evidence="9">Cytoplasm</location>
    </subcellularLocation>
</comment>
<dbReference type="CDD" id="cd00610">
    <property type="entry name" value="OAT_like"/>
    <property type="match status" value="1"/>
</dbReference>
<feature type="binding site" evidence="9">
    <location>
        <position position="148"/>
    </location>
    <ligand>
        <name>substrate</name>
    </ligand>
</feature>
<reference evidence="10 13" key="2">
    <citation type="submission" date="2020-04" db="EMBL/GenBank/DDBJ databases">
        <title>Genomic analysis of gastric non-Helicobacter pylori Helicobacters isolated in Japan.</title>
        <authorList>
            <person name="Suzuki M."/>
            <person name="Rimbara E."/>
        </authorList>
    </citation>
    <scope>NUCLEOTIDE SEQUENCE [LARGE SCALE GENOMIC DNA]</scope>
    <source>
        <strain evidence="10 13">NHP19-0020</strain>
    </source>
</reference>
<dbReference type="GeneID" id="56928413"/>
<evidence type="ECO:0000313" key="13">
    <source>
        <dbReference type="Proteomes" id="UP000509742"/>
    </source>
</evidence>
<dbReference type="EMBL" id="AP019774">
    <property type="protein sequence ID" value="BCD70552.1"/>
    <property type="molecule type" value="Genomic_DNA"/>
</dbReference>
<evidence type="ECO:0000313" key="12">
    <source>
        <dbReference type="Proteomes" id="UP000317935"/>
    </source>
</evidence>
<dbReference type="InterPro" id="IPR015422">
    <property type="entry name" value="PyrdxlP-dep_Trfase_small"/>
</dbReference>
<dbReference type="InterPro" id="IPR005814">
    <property type="entry name" value="Aminotrans_3"/>
</dbReference>
<dbReference type="InterPro" id="IPR015421">
    <property type="entry name" value="PyrdxlP-dep_Trfase_major"/>
</dbReference>
<dbReference type="GO" id="GO:0004015">
    <property type="term" value="F:adenosylmethionine-8-amino-7-oxononanoate transaminase activity"/>
    <property type="evidence" value="ECO:0007669"/>
    <property type="project" value="UniProtKB-UniRule"/>
</dbReference>
<feature type="modified residue" description="N6-(pyridoxal phosphate)lysine" evidence="9">
    <location>
        <position position="274"/>
    </location>
</feature>
<dbReference type="Pfam" id="PF00202">
    <property type="entry name" value="Aminotran_3"/>
    <property type="match status" value="1"/>
</dbReference>
<dbReference type="EMBL" id="AP023036">
    <property type="protein sequence ID" value="BCD46215.1"/>
    <property type="molecule type" value="Genomic_DNA"/>
</dbReference>
<keyword evidence="7 9" id="KW-0663">Pyridoxal phosphate</keyword>
<dbReference type="Gene3D" id="3.90.1150.10">
    <property type="entry name" value="Aspartate Aminotransferase, domain 1"/>
    <property type="match status" value="1"/>
</dbReference>
<dbReference type="NCBIfam" id="TIGR00508">
    <property type="entry name" value="bioA"/>
    <property type="match status" value="1"/>
</dbReference>
<dbReference type="PANTHER" id="PTHR42684">
    <property type="entry name" value="ADENOSYLMETHIONINE-8-AMINO-7-OXONONANOATE AMINOTRANSFERASE"/>
    <property type="match status" value="1"/>
</dbReference>
<evidence type="ECO:0000313" key="11">
    <source>
        <dbReference type="EMBL" id="BCD70552.1"/>
    </source>
</evidence>
<keyword evidence="3 9" id="KW-0032">Aminotransferase</keyword>
<reference evidence="11 12" key="1">
    <citation type="submission" date="2019-06" db="EMBL/GenBank/DDBJ databases">
        <title>Complete genome sequence of Helicobacter suis SNTW101c.</title>
        <authorList>
            <person name="Rimbara E."/>
            <person name="Suzuki M."/>
            <person name="Matsui H."/>
            <person name="Nakamura M."/>
            <person name="Mori S."/>
            <person name="Shibayama K."/>
        </authorList>
    </citation>
    <scope>NUCLEOTIDE SEQUENCE [LARGE SCALE GENOMIC DNA]</scope>
    <source>
        <strain evidence="11 12">SNTW101c</strain>
    </source>
</reference>
<keyword evidence="13" id="KW-1185">Reference proteome</keyword>
<feature type="binding site" evidence="9">
    <location>
        <position position="309"/>
    </location>
    <ligand>
        <name>substrate</name>
    </ligand>
</feature>
<dbReference type="Proteomes" id="UP000317935">
    <property type="component" value="Chromosome"/>
</dbReference>
<dbReference type="PANTHER" id="PTHR42684:SF17">
    <property type="entry name" value="ADENOSYLMETHIONINE-8-AMINO-7-OXONONANOATE AMINOTRANSFERASE"/>
    <property type="match status" value="1"/>
</dbReference>
<feature type="binding site" evidence="9">
    <location>
        <position position="245"/>
    </location>
    <ligand>
        <name>pyridoxal 5'-phosphate</name>
        <dbReference type="ChEBI" id="CHEBI:597326"/>
    </ligand>
</feature>
<feature type="binding site" evidence="9">
    <location>
        <begin position="116"/>
        <end position="117"/>
    </location>
    <ligand>
        <name>pyridoxal 5'-phosphate</name>
        <dbReference type="ChEBI" id="CHEBI:597326"/>
    </ligand>
</feature>
<dbReference type="PROSITE" id="PS00600">
    <property type="entry name" value="AA_TRANSFER_CLASS_3"/>
    <property type="match status" value="1"/>
</dbReference>
<name>A0A6J4D0K3_9HELI</name>
<comment type="function">
    <text evidence="9">Catalyzes the transfer of the alpha-amino group from S-adenosyl-L-methionine (SAM) to 7-keto-8-aminopelargonic acid (KAPA) to form 7,8-diaminopelargonic acid (DAPA). It is the only aminotransferase known to utilize SAM as an amino donor.</text>
</comment>
<feature type="binding site" evidence="9">
    <location>
        <begin position="310"/>
        <end position="311"/>
    </location>
    <ligand>
        <name>pyridoxal 5'-phosphate</name>
        <dbReference type="ChEBI" id="CHEBI:597326"/>
    </ligand>
</feature>
<comment type="subunit">
    <text evidence="9">Homodimer.</text>
</comment>
<proteinExistence type="inferred from homology"/>
<dbReference type="PIRSF" id="PIRSF000521">
    <property type="entry name" value="Transaminase_4ab_Lys_Orn"/>
    <property type="match status" value="1"/>
</dbReference>
<dbReference type="GO" id="GO:0005737">
    <property type="term" value="C:cytoplasm"/>
    <property type="evidence" value="ECO:0007669"/>
    <property type="project" value="UniProtKB-SubCell"/>
</dbReference>
<dbReference type="NCBIfam" id="NF004624">
    <property type="entry name" value="PRK05964.1"/>
    <property type="match status" value="1"/>
</dbReference>
<dbReference type="EC" id="2.6.1.62" evidence="9"/>
<feature type="binding site" evidence="9">
    <location>
        <position position="398"/>
    </location>
    <ligand>
        <name>substrate</name>
    </ligand>
</feature>
<comment type="catalytic activity">
    <reaction evidence="8 9">
        <text>(8S)-8-amino-7-oxononanoate + S-adenosyl-L-methionine = S-adenosyl-4-methylsulfanyl-2-oxobutanoate + (7R,8S)-7,8-diammoniononanoate</text>
        <dbReference type="Rhea" id="RHEA:16861"/>
        <dbReference type="ChEBI" id="CHEBI:16490"/>
        <dbReference type="ChEBI" id="CHEBI:59789"/>
        <dbReference type="ChEBI" id="CHEBI:149468"/>
        <dbReference type="ChEBI" id="CHEBI:149469"/>
        <dbReference type="EC" id="2.6.1.62"/>
    </reaction>
</comment>
<feature type="binding site" evidence="9">
    <location>
        <position position="274"/>
    </location>
    <ligand>
        <name>substrate</name>
    </ligand>
</feature>
<keyword evidence="5 9" id="KW-0949">S-adenosyl-L-methionine</keyword>
<dbReference type="AlphaFoldDB" id="A0A6J4D0K3"/>
<dbReference type="RefSeq" id="WP_006564027.1">
    <property type="nucleotide sequence ID" value="NZ_AP019774.1"/>
</dbReference>
<evidence type="ECO:0000256" key="2">
    <source>
        <dbReference type="ARBA" id="ARBA00005063"/>
    </source>
</evidence>
<feature type="binding site" evidence="9">
    <location>
        <position position="58"/>
    </location>
    <ligand>
        <name>substrate</name>
    </ligand>
</feature>
<evidence type="ECO:0000256" key="3">
    <source>
        <dbReference type="ARBA" id="ARBA00022576"/>
    </source>
</evidence>
<organism evidence="11 12">
    <name type="scientific">Helicobacter suis</name>
    <dbReference type="NCBI Taxonomy" id="104628"/>
    <lineage>
        <taxon>Bacteria</taxon>
        <taxon>Pseudomonadati</taxon>
        <taxon>Campylobacterota</taxon>
        <taxon>Epsilonproteobacteria</taxon>
        <taxon>Campylobacterales</taxon>
        <taxon>Helicobacteraceae</taxon>
        <taxon>Helicobacter</taxon>
    </lineage>
</organism>